<organism evidence="1 2">
    <name type="scientific">Leptolyngbya boryana NIES-2135</name>
    <dbReference type="NCBI Taxonomy" id="1973484"/>
    <lineage>
        <taxon>Bacteria</taxon>
        <taxon>Bacillati</taxon>
        <taxon>Cyanobacteriota</taxon>
        <taxon>Cyanophyceae</taxon>
        <taxon>Leptolyngbyales</taxon>
        <taxon>Leptolyngbyaceae</taxon>
        <taxon>Leptolyngbya group</taxon>
        <taxon>Leptolyngbya</taxon>
    </lineage>
</organism>
<keyword evidence="2" id="KW-1185">Reference proteome</keyword>
<sequence length="412" mass="47455">MTCQPLPLASSPSTPREIEELLPILREIAEPIDELTKASRLKINLEGQQHVSSILETRGYPRRSLEISRLASLLYLYSRNDMEGIQKYNTGYVWLSFPKGFSPDTFSRWSKGESTDREAHICFCAVVQYLDSVKCKFDPVRATKVPIEHVDDHCLNRTSQDHARLETNMICRLMTASHTDEGLQQMSILYGHQCAEYNRNLHLKNNALDDFFKAPPTIVRQETFVESVSSKLAHGLIEISFYVDVHDEQTKEKHRLQWGKAAFSKASGNAELLLDSRPAMWVGRIAKINNQPVAHLKGETFSGERLSFTEYAINKLEEISLEEGCFSPLNMGGFLKDSNWTKFRHCWKKSVEEYPDWSDEQRTFAAFYETSFGRARKKLGFSEIEILILSRDSWDLPDQIYVRRCYRSDQTS</sequence>
<name>A0A1Z4JS82_LEPBY</name>
<gene>
    <name evidence="1" type="ORF">NIES2135_64920</name>
</gene>
<accession>A0A1Z4JS82</accession>
<geneLocation type="plasmid" evidence="1">
    <name>plasmid2</name>
</geneLocation>
<proteinExistence type="predicted"/>
<evidence type="ECO:0000313" key="2">
    <source>
        <dbReference type="Proteomes" id="UP000217895"/>
    </source>
</evidence>
<reference evidence="1 2" key="1">
    <citation type="submission" date="2017-06" db="EMBL/GenBank/DDBJ databases">
        <title>Genome sequencing of cyanobaciteial culture collection at National Institute for Environmental Studies (NIES).</title>
        <authorList>
            <person name="Hirose Y."/>
            <person name="Shimura Y."/>
            <person name="Fujisawa T."/>
            <person name="Nakamura Y."/>
            <person name="Kawachi M."/>
        </authorList>
    </citation>
    <scope>NUCLEOTIDE SEQUENCE [LARGE SCALE GENOMIC DNA]</scope>
    <source>
        <strain evidence="1 2">NIES-2135</strain>
        <plasmid evidence="2">Plasmid Plasmid2 dna</plasmid>
    </source>
</reference>
<dbReference type="AlphaFoldDB" id="A0A1Z4JS82"/>
<dbReference type="Proteomes" id="UP000217895">
    <property type="component" value="Plasmid Plasmid2 dna"/>
</dbReference>
<dbReference type="EMBL" id="AP018205">
    <property type="protein sequence ID" value="BAY59615.1"/>
    <property type="molecule type" value="Genomic_DNA"/>
</dbReference>
<protein>
    <submittedName>
        <fullName evidence="1">Uncharacterized protein</fullName>
    </submittedName>
</protein>
<keyword evidence="1" id="KW-0614">Plasmid</keyword>
<evidence type="ECO:0000313" key="1">
    <source>
        <dbReference type="EMBL" id="BAY59615.1"/>
    </source>
</evidence>